<comment type="catalytic activity">
    <reaction evidence="6">
        <text>(6S)-5,6,7,8-tetrahydrofolate + NADP(+) = 7,8-dihydrofolate + NADPH + H(+)</text>
        <dbReference type="Rhea" id="RHEA:15009"/>
        <dbReference type="ChEBI" id="CHEBI:15378"/>
        <dbReference type="ChEBI" id="CHEBI:57451"/>
        <dbReference type="ChEBI" id="CHEBI:57453"/>
        <dbReference type="ChEBI" id="CHEBI:57783"/>
        <dbReference type="ChEBI" id="CHEBI:58349"/>
        <dbReference type="EC" id="1.5.1.3"/>
    </reaction>
</comment>
<keyword evidence="5" id="KW-0560">Oxidoreductase</keyword>
<comment type="similarity">
    <text evidence="7">Belongs to the dihydrofolate reductase family.</text>
</comment>
<proteinExistence type="inferred from homology"/>
<dbReference type="Gene3D" id="3.40.430.10">
    <property type="entry name" value="Dihydrofolate Reductase, subunit A"/>
    <property type="match status" value="1"/>
</dbReference>
<name>A0A0K8SG57_LYGHE</name>
<evidence type="ECO:0000256" key="3">
    <source>
        <dbReference type="ARBA" id="ARBA00022563"/>
    </source>
</evidence>
<dbReference type="PRINTS" id="PR00070">
    <property type="entry name" value="DHFR"/>
</dbReference>
<protein>
    <recommendedName>
        <fullName evidence="2">dihydrofolate reductase</fullName>
        <ecNumber evidence="2">1.5.1.3</ecNumber>
    </recommendedName>
</protein>
<organism evidence="9">
    <name type="scientific">Lygus hesperus</name>
    <name type="common">Western plant bug</name>
    <dbReference type="NCBI Taxonomy" id="30085"/>
    <lineage>
        <taxon>Eukaryota</taxon>
        <taxon>Metazoa</taxon>
        <taxon>Ecdysozoa</taxon>
        <taxon>Arthropoda</taxon>
        <taxon>Hexapoda</taxon>
        <taxon>Insecta</taxon>
        <taxon>Pterygota</taxon>
        <taxon>Neoptera</taxon>
        <taxon>Paraneoptera</taxon>
        <taxon>Hemiptera</taxon>
        <taxon>Heteroptera</taxon>
        <taxon>Panheteroptera</taxon>
        <taxon>Cimicomorpha</taxon>
        <taxon>Miridae</taxon>
        <taxon>Mirini</taxon>
        <taxon>Lygus</taxon>
    </lineage>
</organism>
<evidence type="ECO:0000256" key="1">
    <source>
        <dbReference type="ARBA" id="ARBA00004903"/>
    </source>
</evidence>
<dbReference type="EC" id="1.5.1.3" evidence="2"/>
<keyword evidence="3" id="KW-0554">One-carbon metabolism</keyword>
<dbReference type="PROSITE" id="PS51330">
    <property type="entry name" value="DHFR_2"/>
    <property type="match status" value="1"/>
</dbReference>
<dbReference type="AlphaFoldDB" id="A0A0K8SG57"/>
<dbReference type="GO" id="GO:0046654">
    <property type="term" value="P:tetrahydrofolate biosynthetic process"/>
    <property type="evidence" value="ECO:0007669"/>
    <property type="project" value="UniProtKB-UniPathway"/>
</dbReference>
<dbReference type="CDD" id="cd00209">
    <property type="entry name" value="DHFR"/>
    <property type="match status" value="1"/>
</dbReference>
<evidence type="ECO:0000256" key="4">
    <source>
        <dbReference type="ARBA" id="ARBA00022857"/>
    </source>
</evidence>
<dbReference type="PROSITE" id="PS00075">
    <property type="entry name" value="DHFR_1"/>
    <property type="match status" value="1"/>
</dbReference>
<evidence type="ECO:0000313" key="9">
    <source>
        <dbReference type="EMBL" id="JAG52089.1"/>
    </source>
</evidence>
<sequence>MVLKFNVIAAVCEGGGIGANGTLPWKLKNEMAYFTKMTSKLPPGTEGKRNVVIMGRKTWDSIPLKYRPLQNRINVVISSTMESNDNSKDVMVFRSLSSALSALEMPPYSDFCADVWLIGGAALYTESLELPSCHRLYITKILKKFDCDTFFPSIPNRFTTTKWKTFLKRNKLKTASTTNTKCTKLPHHGNMF</sequence>
<evidence type="ECO:0000256" key="5">
    <source>
        <dbReference type="ARBA" id="ARBA00023002"/>
    </source>
</evidence>
<dbReference type="InterPro" id="IPR012259">
    <property type="entry name" value="DHFR"/>
</dbReference>
<reference evidence="9" key="1">
    <citation type="submission" date="2014-09" db="EMBL/GenBank/DDBJ databases">
        <authorList>
            <person name="Magalhaes I.L.F."/>
            <person name="Oliveira U."/>
            <person name="Santos F.R."/>
            <person name="Vidigal T.H.D.A."/>
            <person name="Brescovit A.D."/>
            <person name="Santos A.J."/>
        </authorList>
    </citation>
    <scope>NUCLEOTIDE SEQUENCE</scope>
</reference>
<evidence type="ECO:0000256" key="2">
    <source>
        <dbReference type="ARBA" id="ARBA00012856"/>
    </source>
</evidence>
<dbReference type="GO" id="GO:0046655">
    <property type="term" value="P:folic acid metabolic process"/>
    <property type="evidence" value="ECO:0007669"/>
    <property type="project" value="TreeGrafter"/>
</dbReference>
<dbReference type="UniPathway" id="UPA00077">
    <property type="reaction ID" value="UER00158"/>
</dbReference>
<dbReference type="EMBL" id="GBRD01013737">
    <property type="protein sequence ID" value="JAG52089.1"/>
    <property type="molecule type" value="Transcribed_RNA"/>
</dbReference>
<evidence type="ECO:0000256" key="6">
    <source>
        <dbReference type="ARBA" id="ARBA00048873"/>
    </source>
</evidence>
<evidence type="ECO:0000259" key="8">
    <source>
        <dbReference type="PROSITE" id="PS51330"/>
    </source>
</evidence>
<dbReference type="InterPro" id="IPR024072">
    <property type="entry name" value="DHFR-like_dom_sf"/>
</dbReference>
<dbReference type="GO" id="GO:0004146">
    <property type="term" value="F:dihydrofolate reductase activity"/>
    <property type="evidence" value="ECO:0007669"/>
    <property type="project" value="UniProtKB-EC"/>
</dbReference>
<feature type="domain" description="DHFR" evidence="8">
    <location>
        <begin position="4"/>
        <end position="192"/>
    </location>
</feature>
<dbReference type="PANTHER" id="PTHR48069">
    <property type="entry name" value="DIHYDROFOLATE REDUCTASE"/>
    <property type="match status" value="1"/>
</dbReference>
<dbReference type="Pfam" id="PF00186">
    <property type="entry name" value="DHFR_1"/>
    <property type="match status" value="1"/>
</dbReference>
<accession>A0A0K8SG57</accession>
<dbReference type="GO" id="GO:0050661">
    <property type="term" value="F:NADP binding"/>
    <property type="evidence" value="ECO:0007669"/>
    <property type="project" value="InterPro"/>
</dbReference>
<dbReference type="SUPFAM" id="SSF53597">
    <property type="entry name" value="Dihydrofolate reductase-like"/>
    <property type="match status" value="1"/>
</dbReference>
<comment type="pathway">
    <text evidence="1">Cofactor biosynthesis; tetrahydrofolate biosynthesis; 5,6,7,8-tetrahydrofolate from 7,8-dihydrofolate: step 1/1.</text>
</comment>
<dbReference type="PANTHER" id="PTHR48069:SF3">
    <property type="entry name" value="DIHYDROFOLATE REDUCTASE"/>
    <property type="match status" value="1"/>
</dbReference>
<dbReference type="GO" id="GO:0005739">
    <property type="term" value="C:mitochondrion"/>
    <property type="evidence" value="ECO:0007669"/>
    <property type="project" value="TreeGrafter"/>
</dbReference>
<dbReference type="GO" id="GO:0046452">
    <property type="term" value="P:dihydrofolate metabolic process"/>
    <property type="evidence" value="ECO:0007669"/>
    <property type="project" value="TreeGrafter"/>
</dbReference>
<keyword evidence="4" id="KW-0521">NADP</keyword>
<dbReference type="GO" id="GO:0006730">
    <property type="term" value="P:one-carbon metabolic process"/>
    <property type="evidence" value="ECO:0007669"/>
    <property type="project" value="UniProtKB-KW"/>
</dbReference>
<dbReference type="InterPro" id="IPR017925">
    <property type="entry name" value="DHFR_CS"/>
</dbReference>
<evidence type="ECO:0000256" key="7">
    <source>
        <dbReference type="RuleBase" id="RU004474"/>
    </source>
</evidence>
<dbReference type="InterPro" id="IPR001796">
    <property type="entry name" value="DHFR_dom"/>
</dbReference>